<evidence type="ECO:0000256" key="1">
    <source>
        <dbReference type="SAM" id="MobiDB-lite"/>
    </source>
</evidence>
<accession>E3RNS9</accession>
<organism evidence="3">
    <name type="scientific">Pyrenophora teres f. teres (strain 0-1)</name>
    <name type="common">Barley net blotch fungus</name>
    <name type="synonym">Drechslera teres f. teres</name>
    <dbReference type="NCBI Taxonomy" id="861557"/>
    <lineage>
        <taxon>Eukaryota</taxon>
        <taxon>Fungi</taxon>
        <taxon>Dikarya</taxon>
        <taxon>Ascomycota</taxon>
        <taxon>Pezizomycotina</taxon>
        <taxon>Dothideomycetes</taxon>
        <taxon>Pleosporomycetidae</taxon>
        <taxon>Pleosporales</taxon>
        <taxon>Pleosporineae</taxon>
        <taxon>Pleosporaceae</taxon>
        <taxon>Pyrenophora</taxon>
    </lineage>
</organism>
<feature type="region of interest" description="Disordered" evidence="1">
    <location>
        <begin position="1"/>
        <end position="77"/>
    </location>
</feature>
<keyword evidence="3" id="KW-1185">Reference proteome</keyword>
<feature type="compositionally biased region" description="Basic and acidic residues" evidence="1">
    <location>
        <begin position="332"/>
        <end position="347"/>
    </location>
</feature>
<evidence type="ECO:0000313" key="2">
    <source>
        <dbReference type="EMBL" id="EFQ92635.1"/>
    </source>
</evidence>
<gene>
    <name evidence="2" type="ORF">PTT_10242</name>
</gene>
<dbReference type="HOGENOM" id="CLU_750356_0_0_1"/>
<dbReference type="Proteomes" id="UP000001067">
    <property type="component" value="Unassembled WGS sequence"/>
</dbReference>
<protein>
    <submittedName>
        <fullName evidence="2">Uncharacterized protein</fullName>
    </submittedName>
</protein>
<dbReference type="AlphaFoldDB" id="E3RNS9"/>
<dbReference type="KEGG" id="pte:PTT_10242"/>
<proteinExistence type="predicted"/>
<name>E3RNS9_PYRTT</name>
<feature type="region of interest" description="Disordered" evidence="1">
    <location>
        <begin position="313"/>
        <end position="353"/>
    </location>
</feature>
<dbReference type="EMBL" id="GL534233">
    <property type="protein sequence ID" value="EFQ92635.1"/>
    <property type="molecule type" value="Genomic_DNA"/>
</dbReference>
<sequence length="369" mass="42004">MEYRNPPIYSGYPPSGRNNQPTRPPTYHGSQQARPWDAHYHHPGHDRRCYGPSGGDRHEYSPSGYDGSGNGDPQPSRQRLVDDRLAELYAELARNKEMIRSKTALLQSRQRIAETNRPLVKYTTDYDAENPPPLTEPSVADADANPDNVPNPEITTRAPPIVNPLLRQAAASTNLQGSSNPSLTKKKRFEMMQKTLDNLLNMEFDPDSPRQRTFGFGDGWSEDCVHPWKYGADMHDHLGLCNSMFLHGGCKKEDCDLVHSWPSEKQVIYLLSNPNPKYAKHTRNFLQEHLIGWFYAWKDSGFCEFDDPVPAKPGRRANYDPPHKRTPVPQDHQSRQRSEASRAEHKGNRYVTSYQANLPNWRCSPDASS</sequence>
<evidence type="ECO:0000313" key="3">
    <source>
        <dbReference type="Proteomes" id="UP000001067"/>
    </source>
</evidence>
<dbReference type="OrthoDB" id="10595278at2759"/>
<reference evidence="2 3" key="1">
    <citation type="journal article" date="2010" name="Genome Biol.">
        <title>A first genome assembly of the barley fungal pathogen Pyrenophora teres f. teres.</title>
        <authorList>
            <person name="Ellwood S.R."/>
            <person name="Liu Z."/>
            <person name="Syme R.A."/>
            <person name="Lai Z."/>
            <person name="Hane J.K."/>
            <person name="Keiper F."/>
            <person name="Moffat C.S."/>
            <person name="Oliver R.P."/>
            <person name="Friesen T.L."/>
        </authorList>
    </citation>
    <scope>NUCLEOTIDE SEQUENCE [LARGE SCALE GENOMIC DNA]</scope>
    <source>
        <strain evidence="2 3">0-1</strain>
    </source>
</reference>